<evidence type="ECO:0008006" key="4">
    <source>
        <dbReference type="Google" id="ProtNLM"/>
    </source>
</evidence>
<organism evidence="2 3">
    <name type="scientific">Scophthalmus maximus</name>
    <name type="common">Turbot</name>
    <name type="synonym">Psetta maxima</name>
    <dbReference type="NCBI Taxonomy" id="52904"/>
    <lineage>
        <taxon>Eukaryota</taxon>
        <taxon>Metazoa</taxon>
        <taxon>Chordata</taxon>
        <taxon>Craniata</taxon>
        <taxon>Vertebrata</taxon>
        <taxon>Euteleostomi</taxon>
        <taxon>Actinopterygii</taxon>
        <taxon>Neopterygii</taxon>
        <taxon>Teleostei</taxon>
        <taxon>Neoteleostei</taxon>
        <taxon>Acanthomorphata</taxon>
        <taxon>Carangaria</taxon>
        <taxon>Pleuronectiformes</taxon>
        <taxon>Pleuronectoidei</taxon>
        <taxon>Scophthalmidae</taxon>
        <taxon>Scophthalmus</taxon>
    </lineage>
</organism>
<reference evidence="2 3" key="1">
    <citation type="submission" date="2017-12" db="EMBL/GenBank/DDBJ databases">
        <title>Integrating genomic resources of turbot (Scophthalmus maximus) in depth evaluation of genetic and physical mapping variation across individuals.</title>
        <authorList>
            <person name="Martinez P."/>
        </authorList>
    </citation>
    <scope>NUCLEOTIDE SEQUENCE [LARGE SCALE GENOMIC DNA]</scope>
</reference>
<gene>
    <name evidence="2" type="ORF">SMAX5B_004850</name>
</gene>
<feature type="compositionally biased region" description="Basic and acidic residues" evidence="1">
    <location>
        <begin position="70"/>
        <end position="96"/>
    </location>
</feature>
<accession>A0A2U9B9D6</accession>
<dbReference type="EMBL" id="CP026246">
    <property type="protein sequence ID" value="AWP00474.1"/>
    <property type="molecule type" value="Genomic_DNA"/>
</dbReference>
<dbReference type="AlphaFoldDB" id="A0A2U9B9D6"/>
<protein>
    <recommendedName>
        <fullName evidence="4">Protein EURL homolog</fullName>
    </recommendedName>
</protein>
<dbReference type="PANTHER" id="PTHR15961:SF3">
    <property type="entry name" value="PROTEIN EURL HOMOLOG"/>
    <property type="match status" value="1"/>
</dbReference>
<proteinExistence type="predicted"/>
<dbReference type="InterPro" id="IPR009704">
    <property type="entry name" value="EURL_prot"/>
</dbReference>
<evidence type="ECO:0000313" key="2">
    <source>
        <dbReference type="EMBL" id="AWP00474.1"/>
    </source>
</evidence>
<dbReference type="STRING" id="52904.ENSSMAP00000001807"/>
<feature type="region of interest" description="Disordered" evidence="1">
    <location>
        <begin position="60"/>
        <end position="96"/>
    </location>
</feature>
<dbReference type="PANTHER" id="PTHR15961">
    <property type="entry name" value="PROTEIN EURL HOMOLOG"/>
    <property type="match status" value="1"/>
</dbReference>
<name>A0A2U9B9D6_SCOMX</name>
<feature type="region of interest" description="Disordered" evidence="1">
    <location>
        <begin position="328"/>
        <end position="354"/>
    </location>
</feature>
<evidence type="ECO:0000256" key="1">
    <source>
        <dbReference type="SAM" id="MobiDB-lite"/>
    </source>
</evidence>
<dbReference type="Pfam" id="PF06937">
    <property type="entry name" value="EURL"/>
    <property type="match status" value="1"/>
</dbReference>
<evidence type="ECO:0000313" key="3">
    <source>
        <dbReference type="Proteomes" id="UP000246464"/>
    </source>
</evidence>
<sequence length="440" mass="49202">MSPATCVVQYTCTHEGVVSIYSHAINVKCLLACYREAECSTVKLPTVVVTPSDELVVQSAERALPVAPPPRRDRRDAQQRPCDVRAPAEAKGNRRVRSEGITVRVNSVKGRKAFDLRTSGDVQWRRTTVCERRARCCHRSHLRTMDEKEQFVNIDLNDDNICSVCKLETETGTLSFCHVCFELSIEGVSSATLLHSKSLRGHRDCFEKCHLIANQKLSRSTVSRSSYEGMKLALSQKLNRIIQYAQNKDSVSSNGLGRRGTKLLCYSQQSDRNLLPQSDAQVPRYTPHWDMGKATGLPDYAMGMLECHTVEDLGLLQESQSDVWPCDSRRGLHGRNQPSGGGQTHHRHQGHSRDELTKMSVDELHQLNTQLLMQIQKVFEELTVTVQEKDSLASELHVRHIAIEQLFKNCAKLPWLHISRAGVKASSSSSSSNSSGSPVE</sequence>
<keyword evidence="3" id="KW-1185">Reference proteome</keyword>
<dbReference type="Proteomes" id="UP000246464">
    <property type="component" value="Chromosome 4"/>
</dbReference>